<proteinExistence type="predicted"/>
<organism evidence="1 2">
    <name type="scientific">Apiospora phragmitis</name>
    <dbReference type="NCBI Taxonomy" id="2905665"/>
    <lineage>
        <taxon>Eukaryota</taxon>
        <taxon>Fungi</taxon>
        <taxon>Dikarya</taxon>
        <taxon>Ascomycota</taxon>
        <taxon>Pezizomycotina</taxon>
        <taxon>Sordariomycetes</taxon>
        <taxon>Xylariomycetidae</taxon>
        <taxon>Amphisphaeriales</taxon>
        <taxon>Apiosporaceae</taxon>
        <taxon>Apiospora</taxon>
    </lineage>
</organism>
<gene>
    <name evidence="1" type="ORF">PG994_007252</name>
</gene>
<sequence length="188" mass="21972">MAVWNEEKKEVTFVHPATALLRVNRQIHTEAAAVLYSENTFRPRDMAEILDGLFLNDIRLPLDKAKLIRRIQIVSWCYRSCNCKGSRWDLGLTMVAVLPFFKGLRNIELQPQFQQYPSRMPYVDVIERHITMMLEGVQIVRRDCPTTNIVFMEPDITLLRRNYITFKEFFGRELPMLTAREANGSCMA</sequence>
<accession>A0ABR1V0A4</accession>
<evidence type="ECO:0000313" key="1">
    <source>
        <dbReference type="EMBL" id="KAK8064614.1"/>
    </source>
</evidence>
<dbReference type="Proteomes" id="UP001480595">
    <property type="component" value="Unassembled WGS sequence"/>
</dbReference>
<name>A0ABR1V0A4_9PEZI</name>
<dbReference type="EMBL" id="JAQQWL010000007">
    <property type="protein sequence ID" value="KAK8064614.1"/>
    <property type="molecule type" value="Genomic_DNA"/>
</dbReference>
<keyword evidence="2" id="KW-1185">Reference proteome</keyword>
<dbReference type="PANTHER" id="PTHR38790:SF4">
    <property type="entry name" value="2EXR DOMAIN-CONTAINING PROTEIN"/>
    <property type="match status" value="1"/>
</dbReference>
<evidence type="ECO:0000313" key="2">
    <source>
        <dbReference type="Proteomes" id="UP001480595"/>
    </source>
</evidence>
<comment type="caution">
    <text evidence="1">The sequence shown here is derived from an EMBL/GenBank/DDBJ whole genome shotgun (WGS) entry which is preliminary data.</text>
</comment>
<dbReference type="PANTHER" id="PTHR38790">
    <property type="entry name" value="2EXR DOMAIN-CONTAINING PROTEIN-RELATED"/>
    <property type="match status" value="1"/>
</dbReference>
<reference evidence="1 2" key="1">
    <citation type="submission" date="2023-01" db="EMBL/GenBank/DDBJ databases">
        <title>Analysis of 21 Apiospora genomes using comparative genomics revels a genus with tremendous synthesis potential of carbohydrate active enzymes and secondary metabolites.</title>
        <authorList>
            <person name="Sorensen T."/>
        </authorList>
    </citation>
    <scope>NUCLEOTIDE SEQUENCE [LARGE SCALE GENOMIC DNA]</scope>
    <source>
        <strain evidence="1 2">CBS 135458</strain>
    </source>
</reference>
<dbReference type="RefSeq" id="XP_066715603.1">
    <property type="nucleotide sequence ID" value="XM_066858661.1"/>
</dbReference>
<protein>
    <submittedName>
        <fullName evidence="1">Uncharacterized protein</fullName>
    </submittedName>
</protein>
<dbReference type="GeneID" id="92091724"/>